<dbReference type="Pfam" id="PF12874">
    <property type="entry name" value="zf-met"/>
    <property type="match status" value="1"/>
</dbReference>
<evidence type="ECO:0000313" key="4">
    <source>
        <dbReference type="WBParaSite" id="MCU_002679-RB"/>
    </source>
</evidence>
<dbReference type="SMART" id="SM00355">
    <property type="entry name" value="ZnF_C2H2"/>
    <property type="match status" value="2"/>
</dbReference>
<evidence type="ECO:0000256" key="2">
    <source>
        <dbReference type="SAM" id="MobiDB-lite"/>
    </source>
</evidence>
<dbReference type="GO" id="GO:0008270">
    <property type="term" value="F:zinc ion binding"/>
    <property type="evidence" value="ECO:0007669"/>
    <property type="project" value="UniProtKB-KW"/>
</dbReference>
<keyword evidence="1" id="KW-0863">Zinc-finger</keyword>
<feature type="compositionally biased region" description="Polar residues" evidence="2">
    <location>
        <begin position="77"/>
        <end position="88"/>
    </location>
</feature>
<evidence type="ECO:0000259" key="3">
    <source>
        <dbReference type="PROSITE" id="PS50157"/>
    </source>
</evidence>
<reference evidence="4" key="1">
    <citation type="submission" date="2019-11" db="UniProtKB">
        <authorList>
            <consortium name="WormBaseParasite"/>
        </authorList>
    </citation>
    <scope>IDENTIFICATION</scope>
</reference>
<dbReference type="InterPro" id="IPR013087">
    <property type="entry name" value="Znf_C2H2_type"/>
</dbReference>
<dbReference type="PROSITE" id="PS50157">
    <property type="entry name" value="ZINC_FINGER_C2H2_2"/>
    <property type="match status" value="1"/>
</dbReference>
<dbReference type="WBParaSite" id="MCU_002679-RB">
    <property type="protein sequence ID" value="MCU_002679-RB"/>
    <property type="gene ID" value="MCU_002679"/>
</dbReference>
<proteinExistence type="predicted"/>
<accession>A0A5K3ES42</accession>
<dbReference type="AlphaFoldDB" id="A0A5K3ES42"/>
<feature type="domain" description="C2H2-type" evidence="3">
    <location>
        <begin position="12"/>
        <end position="40"/>
    </location>
</feature>
<protein>
    <submittedName>
        <fullName evidence="4">C2H2-type domain-containing protein</fullName>
    </submittedName>
</protein>
<evidence type="ECO:0000256" key="1">
    <source>
        <dbReference type="PROSITE-ProRule" id="PRU00042"/>
    </source>
</evidence>
<sequence length="226" mass="25251">MRSNTMETFPNFVCPDCETCFGTRTEIKSHYKTNHVVEDDDDGESTSTQDAPLEDCGARSKTNEEPQQHGHSETCHRSSTLKSDQDVGQATLRKPPPCMHCKVQLQTVEALQGHYRSRVCLETSIIDSADRGTGETMLRKPPPCIHCKVKLQTVGQLQEHYRSRVCHQTSTADSTERVASLGDCESENDLREHVSSILLDQFVPEVRLSIYNELSVLLATSSKEGL</sequence>
<keyword evidence="1" id="KW-0479">Metal-binding</keyword>
<keyword evidence="1" id="KW-0862">Zinc</keyword>
<feature type="compositionally biased region" description="Basic and acidic residues" evidence="2">
    <location>
        <begin position="56"/>
        <end position="76"/>
    </location>
</feature>
<name>A0A5K3ES42_MESCO</name>
<organism evidence="4">
    <name type="scientific">Mesocestoides corti</name>
    <name type="common">Flatworm</name>
    <dbReference type="NCBI Taxonomy" id="53468"/>
    <lineage>
        <taxon>Eukaryota</taxon>
        <taxon>Metazoa</taxon>
        <taxon>Spiralia</taxon>
        <taxon>Lophotrochozoa</taxon>
        <taxon>Platyhelminthes</taxon>
        <taxon>Cestoda</taxon>
        <taxon>Eucestoda</taxon>
        <taxon>Cyclophyllidea</taxon>
        <taxon>Mesocestoididae</taxon>
        <taxon>Mesocestoides</taxon>
    </lineage>
</organism>
<dbReference type="PROSITE" id="PS00028">
    <property type="entry name" value="ZINC_FINGER_C2H2_1"/>
    <property type="match status" value="1"/>
</dbReference>
<feature type="region of interest" description="Disordered" evidence="2">
    <location>
        <begin position="35"/>
        <end position="89"/>
    </location>
</feature>